<dbReference type="InterPro" id="IPR036291">
    <property type="entry name" value="NAD(P)-bd_dom_sf"/>
</dbReference>
<protein>
    <submittedName>
        <fullName evidence="3">SDR family oxidoreductase</fullName>
    </submittedName>
</protein>
<keyword evidence="2" id="KW-0560">Oxidoreductase</keyword>
<dbReference type="PANTHER" id="PTHR44196">
    <property type="entry name" value="DEHYDROGENASE/REDUCTASE SDR FAMILY MEMBER 7B"/>
    <property type="match status" value="1"/>
</dbReference>
<dbReference type="Gene3D" id="3.40.50.720">
    <property type="entry name" value="NAD(P)-binding Rossmann-like Domain"/>
    <property type="match status" value="1"/>
</dbReference>
<gene>
    <name evidence="3" type="ORF">ACFQPS_08145</name>
</gene>
<evidence type="ECO:0000313" key="4">
    <source>
        <dbReference type="Proteomes" id="UP001596456"/>
    </source>
</evidence>
<dbReference type="InterPro" id="IPR002347">
    <property type="entry name" value="SDR_fam"/>
</dbReference>
<dbReference type="PRINTS" id="PR00081">
    <property type="entry name" value="GDHRDH"/>
</dbReference>
<evidence type="ECO:0000256" key="1">
    <source>
        <dbReference type="ARBA" id="ARBA00006484"/>
    </source>
</evidence>
<comment type="caution">
    <text evidence="3">The sequence shown here is derived from an EMBL/GenBank/DDBJ whole genome shotgun (WGS) entry which is preliminary data.</text>
</comment>
<dbReference type="PROSITE" id="PS00061">
    <property type="entry name" value="ADH_SHORT"/>
    <property type="match status" value="1"/>
</dbReference>
<organism evidence="3 4">
    <name type="scientific">Rhodocista pekingensis</name>
    <dbReference type="NCBI Taxonomy" id="201185"/>
    <lineage>
        <taxon>Bacteria</taxon>
        <taxon>Pseudomonadati</taxon>
        <taxon>Pseudomonadota</taxon>
        <taxon>Alphaproteobacteria</taxon>
        <taxon>Rhodospirillales</taxon>
        <taxon>Azospirillaceae</taxon>
        <taxon>Rhodocista</taxon>
    </lineage>
</organism>
<dbReference type="PANTHER" id="PTHR44196:SF1">
    <property type="entry name" value="DEHYDROGENASE_REDUCTASE SDR FAMILY MEMBER 7B"/>
    <property type="match status" value="1"/>
</dbReference>
<dbReference type="InterPro" id="IPR020904">
    <property type="entry name" value="Sc_DH/Rdtase_CS"/>
</dbReference>
<dbReference type="RefSeq" id="WP_377358005.1">
    <property type="nucleotide sequence ID" value="NZ_JBHTCM010000009.1"/>
</dbReference>
<dbReference type="EMBL" id="JBHTCM010000009">
    <property type="protein sequence ID" value="MFC7333131.1"/>
    <property type="molecule type" value="Genomic_DNA"/>
</dbReference>
<evidence type="ECO:0000256" key="2">
    <source>
        <dbReference type="ARBA" id="ARBA00023002"/>
    </source>
</evidence>
<comment type="similarity">
    <text evidence="1">Belongs to the short-chain dehydrogenases/reductases (SDR) family.</text>
</comment>
<name>A0ABW2KUY1_9PROT</name>
<dbReference type="NCBIfam" id="NF006073">
    <property type="entry name" value="PRK08219.1"/>
    <property type="match status" value="1"/>
</dbReference>
<evidence type="ECO:0000313" key="3">
    <source>
        <dbReference type="EMBL" id="MFC7333131.1"/>
    </source>
</evidence>
<dbReference type="CDD" id="cd05233">
    <property type="entry name" value="SDR_c"/>
    <property type="match status" value="1"/>
</dbReference>
<dbReference type="Proteomes" id="UP001596456">
    <property type="component" value="Unassembled WGS sequence"/>
</dbReference>
<dbReference type="Pfam" id="PF00106">
    <property type="entry name" value="adh_short"/>
    <property type="match status" value="1"/>
</dbReference>
<keyword evidence="4" id="KW-1185">Reference proteome</keyword>
<accession>A0ABW2KUY1</accession>
<sequence>MFAAGERPLALVTGATGGIGRALVGRLAEAGMDLLLSARSGPALAALADTLPPGRARHHACDLARDVGLLADAALALPRLDLIVHAAGVHDSGPWEATDDGTLRTLLAVNVEAPTLLTRLLLPRLRAAQGMVVFLNSTRGLDVAEHVGPYAASKHALRALADTLRLEIQGSGIRVLSVYPGSTATPMQQAIQAAKGHAYDPDAFIRPDDIAAMVMAALALPRTAEVSDITIRPLGRPPDPSPAAGPATA</sequence>
<reference evidence="4" key="1">
    <citation type="journal article" date="2019" name="Int. J. Syst. Evol. Microbiol.">
        <title>The Global Catalogue of Microorganisms (GCM) 10K type strain sequencing project: providing services to taxonomists for standard genome sequencing and annotation.</title>
        <authorList>
            <consortium name="The Broad Institute Genomics Platform"/>
            <consortium name="The Broad Institute Genome Sequencing Center for Infectious Disease"/>
            <person name="Wu L."/>
            <person name="Ma J."/>
        </authorList>
    </citation>
    <scope>NUCLEOTIDE SEQUENCE [LARGE SCALE GENOMIC DNA]</scope>
    <source>
        <strain evidence="4">CGMCC 1.16275</strain>
    </source>
</reference>
<proteinExistence type="inferred from homology"/>
<dbReference type="SUPFAM" id="SSF51735">
    <property type="entry name" value="NAD(P)-binding Rossmann-fold domains"/>
    <property type="match status" value="1"/>
</dbReference>